<dbReference type="EMBL" id="JAHMHR010000068">
    <property type="protein sequence ID" value="KAK1658859.1"/>
    <property type="molecule type" value="Genomic_DNA"/>
</dbReference>
<reference evidence="1" key="1">
    <citation type="submission" date="2021-06" db="EMBL/GenBank/DDBJ databases">
        <title>Comparative genomics, transcriptomics and evolutionary studies reveal genomic signatures of adaptation to plant cell wall in hemibiotrophic fungi.</title>
        <authorList>
            <consortium name="DOE Joint Genome Institute"/>
            <person name="Baroncelli R."/>
            <person name="Diaz J.F."/>
            <person name="Benocci T."/>
            <person name="Peng M."/>
            <person name="Battaglia E."/>
            <person name="Haridas S."/>
            <person name="Andreopoulos W."/>
            <person name="Labutti K."/>
            <person name="Pangilinan J."/>
            <person name="Floch G.L."/>
            <person name="Makela M.R."/>
            <person name="Henrissat B."/>
            <person name="Grigoriev I.V."/>
            <person name="Crouch J.A."/>
            <person name="De Vries R.P."/>
            <person name="Sukno S.A."/>
            <person name="Thon M.R."/>
        </authorList>
    </citation>
    <scope>NUCLEOTIDE SEQUENCE</scope>
    <source>
        <strain evidence="1">CBS 193.32</strain>
    </source>
</reference>
<proteinExistence type="predicted"/>
<dbReference type="RefSeq" id="XP_060423623.1">
    <property type="nucleotide sequence ID" value="XM_060578467.1"/>
</dbReference>
<dbReference type="GeneID" id="85462993"/>
<keyword evidence="2" id="KW-1185">Reference proteome</keyword>
<comment type="caution">
    <text evidence="1">The sequence shown here is derived from an EMBL/GenBank/DDBJ whole genome shotgun (WGS) entry which is preliminary data.</text>
</comment>
<organism evidence="1 2">
    <name type="scientific">Colletotrichum godetiae</name>
    <dbReference type="NCBI Taxonomy" id="1209918"/>
    <lineage>
        <taxon>Eukaryota</taxon>
        <taxon>Fungi</taxon>
        <taxon>Dikarya</taxon>
        <taxon>Ascomycota</taxon>
        <taxon>Pezizomycotina</taxon>
        <taxon>Sordariomycetes</taxon>
        <taxon>Hypocreomycetidae</taxon>
        <taxon>Glomerellales</taxon>
        <taxon>Glomerellaceae</taxon>
        <taxon>Colletotrichum</taxon>
        <taxon>Colletotrichum acutatum species complex</taxon>
    </lineage>
</organism>
<evidence type="ECO:0000313" key="1">
    <source>
        <dbReference type="EMBL" id="KAK1658859.1"/>
    </source>
</evidence>
<sequence length="186" mass="20766">MDFTVQLVIKQQQKCHQRITMVSFWSNCVATMAEDTAEGLAEHTGDFSTTSDDNEPLECRTAYRRFGANVDRRRGPQSSKPRQRPSERLERYLCVVHAAGIAVTISRLAGDFAMHSYIVKEACSELRLEIPDFCSASAESSANGAASRTDPRFCPCNLVYSCMVDVLKFRFPSGDAVTVNSRIERV</sequence>
<gene>
    <name evidence="1" type="ORF">BDP55DRAFT_720369</name>
</gene>
<protein>
    <submittedName>
        <fullName evidence="1">Uncharacterized protein</fullName>
    </submittedName>
</protein>
<evidence type="ECO:0000313" key="2">
    <source>
        <dbReference type="Proteomes" id="UP001224890"/>
    </source>
</evidence>
<dbReference type="Proteomes" id="UP001224890">
    <property type="component" value="Unassembled WGS sequence"/>
</dbReference>
<name>A0AAJ0AAC5_9PEZI</name>
<dbReference type="AlphaFoldDB" id="A0AAJ0AAC5"/>
<accession>A0AAJ0AAC5</accession>